<evidence type="ECO:0000313" key="2">
    <source>
        <dbReference type="Proteomes" id="UP001163603"/>
    </source>
</evidence>
<name>A0ACC0ZAL0_9ROSI</name>
<keyword evidence="2" id="KW-1185">Reference proteome</keyword>
<dbReference type="Proteomes" id="UP001163603">
    <property type="component" value="Chromosome 3"/>
</dbReference>
<proteinExistence type="predicted"/>
<comment type="caution">
    <text evidence="1">The sequence shown here is derived from an EMBL/GenBank/DDBJ whole genome shotgun (WGS) entry which is preliminary data.</text>
</comment>
<accession>A0ACC0ZAL0</accession>
<gene>
    <name evidence="1" type="ORF">Pint_04933</name>
</gene>
<sequence>MHELFTAMNNHLDQLSIHSKIDKGETSHGYTNTSRTTQGTQLVEQMALAAYHLDGEAQMWYQLAKADGKPRYKAKVSVGTKKTTTQGVSRTFPVNNGTVSRPVTSSIRQFLPVEIEEHRKKGLCFHCTDIFGPRHDCKKLFIMEARWLEEETDDVPYDSVEHHIDVHQIEESLAISLHAIAGTHTPQTMWVTSTINHRTMSVLLDFGSTHNFLKEELARGMGLIHDPYGSLEVQVANGELISSAGKCKGVWLHLQGFLIMVDFYLLSLEGYDVVLGAQWPLKIC</sequence>
<evidence type="ECO:0000313" key="1">
    <source>
        <dbReference type="EMBL" id="KAJ0047050.1"/>
    </source>
</evidence>
<dbReference type="EMBL" id="CM047738">
    <property type="protein sequence ID" value="KAJ0047050.1"/>
    <property type="molecule type" value="Genomic_DNA"/>
</dbReference>
<reference evidence="2" key="1">
    <citation type="journal article" date="2023" name="G3 (Bethesda)">
        <title>Genome assembly and association tests identify interacting loci associated with vigor, precocity, and sex in interspecific pistachio rootstocks.</title>
        <authorList>
            <person name="Palmer W."/>
            <person name="Jacygrad E."/>
            <person name="Sagayaradj S."/>
            <person name="Cavanaugh K."/>
            <person name="Han R."/>
            <person name="Bertier L."/>
            <person name="Beede B."/>
            <person name="Kafkas S."/>
            <person name="Golino D."/>
            <person name="Preece J."/>
            <person name="Michelmore R."/>
        </authorList>
    </citation>
    <scope>NUCLEOTIDE SEQUENCE [LARGE SCALE GENOMIC DNA]</scope>
</reference>
<protein>
    <submittedName>
        <fullName evidence="1">Uncharacterized protein</fullName>
    </submittedName>
</protein>
<organism evidence="1 2">
    <name type="scientific">Pistacia integerrima</name>
    <dbReference type="NCBI Taxonomy" id="434235"/>
    <lineage>
        <taxon>Eukaryota</taxon>
        <taxon>Viridiplantae</taxon>
        <taxon>Streptophyta</taxon>
        <taxon>Embryophyta</taxon>
        <taxon>Tracheophyta</taxon>
        <taxon>Spermatophyta</taxon>
        <taxon>Magnoliopsida</taxon>
        <taxon>eudicotyledons</taxon>
        <taxon>Gunneridae</taxon>
        <taxon>Pentapetalae</taxon>
        <taxon>rosids</taxon>
        <taxon>malvids</taxon>
        <taxon>Sapindales</taxon>
        <taxon>Anacardiaceae</taxon>
        <taxon>Pistacia</taxon>
    </lineage>
</organism>